<keyword evidence="2 6" id="KW-0812">Transmembrane</keyword>
<dbReference type="Pfam" id="PF25886">
    <property type="entry name" value="Msy1"/>
    <property type="match status" value="1"/>
</dbReference>
<feature type="compositionally biased region" description="Low complexity" evidence="5">
    <location>
        <begin position="901"/>
        <end position="912"/>
    </location>
</feature>
<keyword evidence="4 6" id="KW-0472">Membrane</keyword>
<feature type="compositionally biased region" description="Basic residues" evidence="5">
    <location>
        <begin position="52"/>
        <end position="62"/>
    </location>
</feature>
<feature type="compositionally biased region" description="Basic and acidic residues" evidence="5">
    <location>
        <begin position="63"/>
        <end position="74"/>
    </location>
</feature>
<feature type="transmembrane region" description="Helical" evidence="6">
    <location>
        <begin position="446"/>
        <end position="471"/>
    </location>
</feature>
<dbReference type="Pfam" id="PF00924">
    <property type="entry name" value="MS_channel_2nd"/>
    <property type="match status" value="1"/>
</dbReference>
<protein>
    <recommendedName>
        <fullName evidence="7">EF-hand domain-containing protein</fullName>
    </recommendedName>
</protein>
<feature type="domain" description="EF-hand" evidence="7">
    <location>
        <begin position="400"/>
        <end position="435"/>
    </location>
</feature>
<accession>A0ABR4D134</accession>
<feature type="transmembrane region" description="Helical" evidence="6">
    <location>
        <begin position="99"/>
        <end position="119"/>
    </location>
</feature>
<feature type="transmembrane region" description="Helical" evidence="6">
    <location>
        <begin position="222"/>
        <end position="240"/>
    </location>
</feature>
<dbReference type="Proteomes" id="UP001595075">
    <property type="component" value="Unassembled WGS sequence"/>
</dbReference>
<dbReference type="InterPro" id="IPR002048">
    <property type="entry name" value="EF_hand_dom"/>
</dbReference>
<feature type="transmembrane region" description="Helical" evidence="6">
    <location>
        <begin position="131"/>
        <end position="150"/>
    </location>
</feature>
<feature type="compositionally biased region" description="Polar residues" evidence="5">
    <location>
        <begin position="14"/>
        <end position="25"/>
    </location>
</feature>
<dbReference type="SUPFAM" id="SSF50182">
    <property type="entry name" value="Sm-like ribonucleoproteins"/>
    <property type="match status" value="1"/>
</dbReference>
<feature type="transmembrane region" description="Helical" evidence="6">
    <location>
        <begin position="477"/>
        <end position="497"/>
    </location>
</feature>
<dbReference type="PANTHER" id="PTHR31323:SF14">
    <property type="entry name" value="MECHANOSENSITIVE ION CHANNEL PROTEIN MSY2"/>
    <property type="match status" value="1"/>
</dbReference>
<feature type="transmembrane region" description="Helical" evidence="6">
    <location>
        <begin position="184"/>
        <end position="202"/>
    </location>
</feature>
<evidence type="ECO:0000313" key="8">
    <source>
        <dbReference type="EMBL" id="KAL2075866.1"/>
    </source>
</evidence>
<evidence type="ECO:0000256" key="1">
    <source>
        <dbReference type="ARBA" id="ARBA00004370"/>
    </source>
</evidence>
<dbReference type="Gene3D" id="2.30.30.60">
    <property type="match status" value="1"/>
</dbReference>
<reference evidence="8 9" key="1">
    <citation type="journal article" date="2024" name="Commun. Biol.">
        <title>Comparative genomic analysis of thermophilic fungi reveals convergent evolutionary adaptations and gene losses.</title>
        <authorList>
            <person name="Steindorff A.S."/>
            <person name="Aguilar-Pontes M.V."/>
            <person name="Robinson A.J."/>
            <person name="Andreopoulos B."/>
            <person name="LaButti K."/>
            <person name="Kuo A."/>
            <person name="Mondo S."/>
            <person name="Riley R."/>
            <person name="Otillar R."/>
            <person name="Haridas S."/>
            <person name="Lipzen A."/>
            <person name="Grimwood J."/>
            <person name="Schmutz J."/>
            <person name="Clum A."/>
            <person name="Reid I.D."/>
            <person name="Moisan M.C."/>
            <person name="Butler G."/>
            <person name="Nguyen T.T.M."/>
            <person name="Dewar K."/>
            <person name="Conant G."/>
            <person name="Drula E."/>
            <person name="Henrissat B."/>
            <person name="Hansel C."/>
            <person name="Singer S."/>
            <person name="Hutchinson M.I."/>
            <person name="de Vries R.P."/>
            <person name="Natvig D.O."/>
            <person name="Powell A.J."/>
            <person name="Tsang A."/>
            <person name="Grigoriev I.V."/>
        </authorList>
    </citation>
    <scope>NUCLEOTIDE SEQUENCE [LARGE SCALE GENOMIC DNA]</scope>
    <source>
        <strain evidence="8 9">CBS 494.80</strain>
    </source>
</reference>
<evidence type="ECO:0000256" key="2">
    <source>
        <dbReference type="ARBA" id="ARBA00022692"/>
    </source>
</evidence>
<dbReference type="InterPro" id="IPR018247">
    <property type="entry name" value="EF_Hand_1_Ca_BS"/>
</dbReference>
<feature type="region of interest" description="Disordered" evidence="5">
    <location>
        <begin position="692"/>
        <end position="928"/>
    </location>
</feature>
<dbReference type="InterPro" id="IPR023408">
    <property type="entry name" value="MscS_beta-dom_sf"/>
</dbReference>
<feature type="compositionally biased region" description="Basic and acidic residues" evidence="5">
    <location>
        <begin position="692"/>
        <end position="714"/>
    </location>
</feature>
<evidence type="ECO:0000256" key="3">
    <source>
        <dbReference type="ARBA" id="ARBA00022989"/>
    </source>
</evidence>
<proteinExistence type="predicted"/>
<dbReference type="InterPro" id="IPR058650">
    <property type="entry name" value="Msy1/2-like"/>
</dbReference>
<comment type="caution">
    <text evidence="8">The sequence shown here is derived from an EMBL/GenBank/DDBJ whole genome shotgun (WGS) entry which is preliminary data.</text>
</comment>
<dbReference type="PROSITE" id="PS00018">
    <property type="entry name" value="EF_HAND_1"/>
    <property type="match status" value="1"/>
</dbReference>
<keyword evidence="9" id="KW-1185">Reference proteome</keyword>
<sequence>MGTSYDTEGGIPLTNVQTRGSSTGARKQGEGVINDGDLSNQPTFKDDEKKGLFHRGGRRKAKKIDSQPKRRGTDGEEISVTGLGRLYNKIVTFSVVTRYLMYVAPIAMMIAAPIIIFAVTNRDAKFVNTGVKVWLFWLWIEIIWLSIWVSKLISKAIPGIFMFVSGVVSSGTRKYATILRAVEIPLSLVGWSVTSLVTFTALTSSALNGGEQKRWISIMQKILAPALIASILFLVEKMLIQLISINYHKRSFDGRIKDSKRNIHLLGMLYDASRTLFPVYCPEFIEEDYIINDSIEAMLAKATGQKPGQGQSRSGSATPMRIIGNIGRVGDKVTSVFGNIASEITGKQVFNPTSSHSIIIEALEKTRSSEALAKRLWMSFVVEGRESLFADDIEEVLGPGRKEEADEIFDALDNDSNGDISLEEMIMKVVEFGRERKAINASMRDVGQAIGVLDSVLVIILSIIIIFIFVAFQNTNFVTMLATAGTTLLSLSFVFAATTQEFLGSCIFLFIKHPYDVGDRVDIDKIYLVVEQISLLYTVFKRIDTMKMVQVPNIVLNNLWIENVTRSKAMKEQLEMFISFDTTLEDIELLRAEMEAFVRAADNSRDFQPDIILEATGIGNMDKLQLKVEIRHKSNWANETVRASRRSKFMCALVLALRKIPIYGPGGGGEALGGPTNPNYSVAVPDTWAVEAREKASQAKEEKRLVPTPKKEDTASTSGADHLGSLAEEGAADALNKRRPTEDPSAGWDASRGGEEEDVLDDALEKKRSNDIDALKTGLMKRQSTRGRRRPGEHLPPSPGVYSSPSFNVTAPSPRNTTGFGVRDVVDEEAELDTAYAGAGYGNGGRGAGASAPNPLYSHPGQAQSQGHQDSVGYSMFPSTSPPQPQQQRPGQQIAPPPNAAPASGSQQQQQNRGRDLNLGFKGPDSGA</sequence>
<evidence type="ECO:0000256" key="4">
    <source>
        <dbReference type="ARBA" id="ARBA00023136"/>
    </source>
</evidence>
<name>A0ABR4D134_9HELO</name>
<feature type="region of interest" description="Disordered" evidence="5">
    <location>
        <begin position="1"/>
        <end position="76"/>
    </location>
</feature>
<comment type="subcellular location">
    <subcellularLocation>
        <location evidence="1">Membrane</location>
    </subcellularLocation>
</comment>
<dbReference type="InterPro" id="IPR006685">
    <property type="entry name" value="MscS_channel_2nd"/>
</dbReference>
<organism evidence="8 9">
    <name type="scientific">Oculimacula yallundae</name>
    <dbReference type="NCBI Taxonomy" id="86028"/>
    <lineage>
        <taxon>Eukaryota</taxon>
        <taxon>Fungi</taxon>
        <taxon>Dikarya</taxon>
        <taxon>Ascomycota</taxon>
        <taxon>Pezizomycotina</taxon>
        <taxon>Leotiomycetes</taxon>
        <taxon>Helotiales</taxon>
        <taxon>Ploettnerulaceae</taxon>
        <taxon>Oculimacula</taxon>
    </lineage>
</organism>
<evidence type="ECO:0000259" key="7">
    <source>
        <dbReference type="PROSITE" id="PS50222"/>
    </source>
</evidence>
<evidence type="ECO:0000313" key="9">
    <source>
        <dbReference type="Proteomes" id="UP001595075"/>
    </source>
</evidence>
<evidence type="ECO:0000256" key="6">
    <source>
        <dbReference type="SAM" id="Phobius"/>
    </source>
</evidence>
<dbReference type="PROSITE" id="PS50222">
    <property type="entry name" value="EF_HAND_2"/>
    <property type="match status" value="1"/>
</dbReference>
<dbReference type="InterPro" id="IPR010920">
    <property type="entry name" value="LSM_dom_sf"/>
</dbReference>
<dbReference type="PANTHER" id="PTHR31323">
    <property type="entry name" value="MECHANOSENSITIVE ION CHANNEL PROTEIN MSY2"/>
    <property type="match status" value="1"/>
</dbReference>
<keyword evidence="3 6" id="KW-1133">Transmembrane helix</keyword>
<dbReference type="EMBL" id="JAZHXI010000001">
    <property type="protein sequence ID" value="KAL2075866.1"/>
    <property type="molecule type" value="Genomic_DNA"/>
</dbReference>
<feature type="compositionally biased region" description="Gly residues" evidence="5">
    <location>
        <begin position="839"/>
        <end position="848"/>
    </location>
</feature>
<gene>
    <name evidence="8" type="ORF">VTL71DRAFT_809</name>
</gene>
<feature type="transmembrane region" description="Helical" evidence="6">
    <location>
        <begin position="156"/>
        <end position="172"/>
    </location>
</feature>
<feature type="compositionally biased region" description="Basic and acidic residues" evidence="5">
    <location>
        <begin position="763"/>
        <end position="774"/>
    </location>
</feature>
<evidence type="ECO:0000256" key="5">
    <source>
        <dbReference type="SAM" id="MobiDB-lite"/>
    </source>
</evidence>
<feature type="compositionally biased region" description="Polar residues" evidence="5">
    <location>
        <begin position="801"/>
        <end position="819"/>
    </location>
</feature>